<gene>
    <name evidence="2" type="ORF">NPX13_g8161</name>
</gene>
<reference evidence="2" key="1">
    <citation type="submission" date="2022-07" db="EMBL/GenBank/DDBJ databases">
        <title>Genome Sequence of Xylaria arbuscula.</title>
        <authorList>
            <person name="Buettner E."/>
        </authorList>
    </citation>
    <scope>NUCLEOTIDE SEQUENCE</scope>
    <source>
        <strain evidence="2">VT107</strain>
    </source>
</reference>
<feature type="domain" description="Alcohol dehydrogenase-like N-terminal" evidence="1">
    <location>
        <begin position="27"/>
        <end position="114"/>
    </location>
</feature>
<evidence type="ECO:0000313" key="3">
    <source>
        <dbReference type="Proteomes" id="UP001148614"/>
    </source>
</evidence>
<dbReference type="InterPro" id="IPR052711">
    <property type="entry name" value="Zinc_ADH-like"/>
</dbReference>
<accession>A0A9W8N998</accession>
<dbReference type="EMBL" id="JANPWZ010001745">
    <property type="protein sequence ID" value="KAJ3563535.1"/>
    <property type="molecule type" value="Genomic_DNA"/>
</dbReference>
<comment type="caution">
    <text evidence="2">The sequence shown here is derived from an EMBL/GenBank/DDBJ whole genome shotgun (WGS) entry which is preliminary data.</text>
</comment>
<dbReference type="Pfam" id="PF08240">
    <property type="entry name" value="ADH_N"/>
    <property type="match status" value="1"/>
</dbReference>
<dbReference type="AlphaFoldDB" id="A0A9W8N998"/>
<proteinExistence type="predicted"/>
<keyword evidence="3" id="KW-1185">Reference proteome</keyword>
<organism evidence="2 3">
    <name type="scientific">Xylaria arbuscula</name>
    <dbReference type="NCBI Taxonomy" id="114810"/>
    <lineage>
        <taxon>Eukaryota</taxon>
        <taxon>Fungi</taxon>
        <taxon>Dikarya</taxon>
        <taxon>Ascomycota</taxon>
        <taxon>Pezizomycotina</taxon>
        <taxon>Sordariomycetes</taxon>
        <taxon>Xylariomycetidae</taxon>
        <taxon>Xylariales</taxon>
        <taxon>Xylariaceae</taxon>
        <taxon>Xylaria</taxon>
    </lineage>
</organism>
<evidence type="ECO:0000259" key="1">
    <source>
        <dbReference type="Pfam" id="PF08240"/>
    </source>
</evidence>
<dbReference type="PANTHER" id="PTHR45033">
    <property type="match status" value="1"/>
</dbReference>
<dbReference type="InterPro" id="IPR013154">
    <property type="entry name" value="ADH-like_N"/>
</dbReference>
<dbReference type="SUPFAM" id="SSF50129">
    <property type="entry name" value="GroES-like"/>
    <property type="match status" value="1"/>
</dbReference>
<sequence length="139" mass="15040">MKQWVTNQDGLDKLRLIEVTEPTELKEGEVLVEIHSVSLNYRDTEGMSISTNPCSYENPVGKAKETLVCMGLYGHHKSINNETEVVPTSDSCGQVVGVSPGGNESGLKKGDRVASIFNQTHVTGQVTAKDMVSSPVDSF</sequence>
<dbReference type="Gene3D" id="3.90.180.10">
    <property type="entry name" value="Medium-chain alcohol dehydrogenases, catalytic domain"/>
    <property type="match status" value="1"/>
</dbReference>
<evidence type="ECO:0000313" key="2">
    <source>
        <dbReference type="EMBL" id="KAJ3563535.1"/>
    </source>
</evidence>
<name>A0A9W8N998_9PEZI</name>
<dbReference type="InterPro" id="IPR011032">
    <property type="entry name" value="GroES-like_sf"/>
</dbReference>
<dbReference type="Proteomes" id="UP001148614">
    <property type="component" value="Unassembled WGS sequence"/>
</dbReference>
<protein>
    <recommendedName>
        <fullName evidence="1">Alcohol dehydrogenase-like N-terminal domain-containing protein</fullName>
    </recommendedName>
</protein>
<dbReference type="PANTHER" id="PTHR45033:SF1">
    <property type="entry name" value="OXIDOREDUCTASE (EUROFUNG)"/>
    <property type="match status" value="1"/>
</dbReference>